<dbReference type="AlphaFoldDB" id="A0A401ZZ83"/>
<organism evidence="2 3">
    <name type="scientific">Tengunoibacter tsumagoiensis</name>
    <dbReference type="NCBI Taxonomy" id="2014871"/>
    <lineage>
        <taxon>Bacteria</taxon>
        <taxon>Bacillati</taxon>
        <taxon>Chloroflexota</taxon>
        <taxon>Ktedonobacteria</taxon>
        <taxon>Ktedonobacterales</taxon>
        <taxon>Dictyobacteraceae</taxon>
        <taxon>Tengunoibacter</taxon>
    </lineage>
</organism>
<name>A0A401ZZ83_9CHLR</name>
<dbReference type="Proteomes" id="UP000287352">
    <property type="component" value="Unassembled WGS sequence"/>
</dbReference>
<protein>
    <submittedName>
        <fullName evidence="2">Uncharacterized protein</fullName>
    </submittedName>
</protein>
<evidence type="ECO:0000256" key="1">
    <source>
        <dbReference type="SAM" id="Phobius"/>
    </source>
</evidence>
<keyword evidence="1" id="KW-0812">Transmembrane</keyword>
<evidence type="ECO:0000313" key="3">
    <source>
        <dbReference type="Proteomes" id="UP000287352"/>
    </source>
</evidence>
<feature type="transmembrane region" description="Helical" evidence="1">
    <location>
        <begin position="7"/>
        <end position="27"/>
    </location>
</feature>
<sequence>MFRERSFLIAIIAFSILLFALLGWFVFRLTSLMIAFDISAIVIISILVGGVSNLLNSQKKVNSMKKTTKTQIALMIVGVFFLIGSLIVLFLPFNNVVSMSRNTGIVLTIVLGIIGMVFLAIGAYIHPDTH</sequence>
<keyword evidence="1" id="KW-1133">Transmembrane helix</keyword>
<keyword evidence="1" id="KW-0472">Membrane</keyword>
<gene>
    <name evidence="2" type="ORF">KTT_20140</name>
</gene>
<proteinExistence type="predicted"/>
<feature type="transmembrane region" description="Helical" evidence="1">
    <location>
        <begin position="33"/>
        <end position="51"/>
    </location>
</feature>
<dbReference type="EMBL" id="BIFR01000001">
    <property type="protein sequence ID" value="GCE12155.1"/>
    <property type="molecule type" value="Genomic_DNA"/>
</dbReference>
<feature type="transmembrane region" description="Helical" evidence="1">
    <location>
        <begin position="72"/>
        <end position="93"/>
    </location>
</feature>
<comment type="caution">
    <text evidence="2">The sequence shown here is derived from an EMBL/GenBank/DDBJ whole genome shotgun (WGS) entry which is preliminary data.</text>
</comment>
<reference evidence="3" key="1">
    <citation type="submission" date="2018-12" db="EMBL/GenBank/DDBJ databases">
        <title>Tengunoibacter tsumagoiensis gen. nov., sp. nov., Dictyobacter kobayashii sp. nov., D. alpinus sp. nov., and D. joshuensis sp. nov. and description of Dictyobacteraceae fam. nov. within the order Ktedonobacterales isolated from Tengu-no-mugimeshi.</title>
        <authorList>
            <person name="Wang C.M."/>
            <person name="Zheng Y."/>
            <person name="Sakai Y."/>
            <person name="Toyoda A."/>
            <person name="Minakuchi Y."/>
            <person name="Abe K."/>
            <person name="Yokota A."/>
            <person name="Yabe S."/>
        </authorList>
    </citation>
    <scope>NUCLEOTIDE SEQUENCE [LARGE SCALE GENOMIC DNA]</scope>
    <source>
        <strain evidence="3">Uno3</strain>
    </source>
</reference>
<dbReference type="RefSeq" id="WP_126579801.1">
    <property type="nucleotide sequence ID" value="NZ_BIFR01000001.1"/>
</dbReference>
<evidence type="ECO:0000313" key="2">
    <source>
        <dbReference type="EMBL" id="GCE12155.1"/>
    </source>
</evidence>
<keyword evidence="3" id="KW-1185">Reference proteome</keyword>
<feature type="transmembrane region" description="Helical" evidence="1">
    <location>
        <begin position="105"/>
        <end position="125"/>
    </location>
</feature>
<accession>A0A401ZZ83</accession>